<dbReference type="GO" id="GO:0004045">
    <property type="term" value="F:peptidyl-tRNA hydrolase activity"/>
    <property type="evidence" value="ECO:0007669"/>
    <property type="project" value="UniProtKB-EC"/>
</dbReference>
<dbReference type="NCBIfam" id="NF006718">
    <property type="entry name" value="PRK09256.1"/>
    <property type="match status" value="1"/>
</dbReference>
<dbReference type="EMBL" id="JACTNF010000009">
    <property type="protein sequence ID" value="MBO1074927.1"/>
    <property type="molecule type" value="Genomic_DNA"/>
</dbReference>
<gene>
    <name evidence="4" type="primary">arfB</name>
    <name evidence="4" type="ORF">IAI60_09935</name>
</gene>
<comment type="caution">
    <text evidence="4">The sequence shown here is derived from an EMBL/GenBank/DDBJ whole genome shotgun (WGS) entry which is preliminary data.</text>
</comment>
<evidence type="ECO:0000256" key="2">
    <source>
        <dbReference type="SAM" id="MobiDB-lite"/>
    </source>
</evidence>
<proteinExistence type="predicted"/>
<organism evidence="4 5">
    <name type="scientific">Roseomonas marmotae</name>
    <dbReference type="NCBI Taxonomy" id="2768161"/>
    <lineage>
        <taxon>Bacteria</taxon>
        <taxon>Pseudomonadati</taxon>
        <taxon>Pseudomonadota</taxon>
        <taxon>Alphaproteobacteria</taxon>
        <taxon>Acetobacterales</taxon>
        <taxon>Roseomonadaceae</taxon>
        <taxon>Roseomonas</taxon>
    </lineage>
</organism>
<keyword evidence="1" id="KW-0175">Coiled coil</keyword>
<feature type="region of interest" description="Disordered" evidence="2">
    <location>
        <begin position="110"/>
        <end position="139"/>
    </location>
</feature>
<dbReference type="Proteomes" id="UP001518990">
    <property type="component" value="Unassembled WGS sequence"/>
</dbReference>
<feature type="coiled-coil region" evidence="1">
    <location>
        <begin position="71"/>
        <end position="98"/>
    </location>
</feature>
<dbReference type="PROSITE" id="PS00745">
    <property type="entry name" value="RF_PROK_I"/>
    <property type="match status" value="1"/>
</dbReference>
<dbReference type="RefSeq" id="WP_207446827.1">
    <property type="nucleotide sequence ID" value="NZ_CP061091.1"/>
</dbReference>
<name>A0ABS3KD48_9PROT</name>
<dbReference type="Gene3D" id="3.30.160.20">
    <property type="match status" value="1"/>
</dbReference>
<dbReference type="Pfam" id="PF00472">
    <property type="entry name" value="RF-1"/>
    <property type="match status" value="1"/>
</dbReference>
<feature type="compositionally biased region" description="Basic residues" evidence="2">
    <location>
        <begin position="126"/>
        <end position="139"/>
    </location>
</feature>
<protein>
    <submittedName>
        <fullName evidence="4">Aminoacyl-tRNA hydrolase</fullName>
        <ecNumber evidence="4">3.1.1.29</ecNumber>
    </submittedName>
</protein>
<keyword evidence="4" id="KW-0378">Hydrolase</keyword>
<dbReference type="PANTHER" id="PTHR47814">
    <property type="entry name" value="PEPTIDYL-TRNA HYDROLASE ARFB"/>
    <property type="match status" value="1"/>
</dbReference>
<reference evidence="4 5" key="1">
    <citation type="submission" date="2020-09" db="EMBL/GenBank/DDBJ databases">
        <title>Roseomonas.</title>
        <authorList>
            <person name="Zhu W."/>
        </authorList>
    </citation>
    <scope>NUCLEOTIDE SEQUENCE [LARGE SCALE GENOMIC DNA]</scope>
    <source>
        <strain evidence="4 5">1311</strain>
    </source>
</reference>
<evidence type="ECO:0000313" key="4">
    <source>
        <dbReference type="EMBL" id="MBO1074927.1"/>
    </source>
</evidence>
<sequence length="139" mass="15477">MLQINARLAIPEEELRESFVRASGPGGQNVNKVSSAVRLAFDVAASPSLPEGVKQRLARLAGRRLGQDGVLVIAAQRFRSLEQNRQDARARLLEMLREAAIPPTPRIATRVSRNQKRKRVEEKRHAAGIKRLRGRPGED</sequence>
<dbReference type="PANTHER" id="PTHR47814:SF1">
    <property type="entry name" value="PEPTIDYL-TRNA HYDROLASE ARFB"/>
    <property type="match status" value="1"/>
</dbReference>
<keyword evidence="5" id="KW-1185">Reference proteome</keyword>
<evidence type="ECO:0000313" key="5">
    <source>
        <dbReference type="Proteomes" id="UP001518990"/>
    </source>
</evidence>
<feature type="domain" description="Prokaryotic-type class I peptide chain release factors" evidence="3">
    <location>
        <begin position="21"/>
        <end position="37"/>
    </location>
</feature>
<evidence type="ECO:0000259" key="3">
    <source>
        <dbReference type="PROSITE" id="PS00745"/>
    </source>
</evidence>
<accession>A0ABS3KD48</accession>
<dbReference type="EC" id="3.1.1.29" evidence="4"/>
<dbReference type="SUPFAM" id="SSF110916">
    <property type="entry name" value="Peptidyl-tRNA hydrolase domain-like"/>
    <property type="match status" value="1"/>
</dbReference>
<evidence type="ECO:0000256" key="1">
    <source>
        <dbReference type="SAM" id="Coils"/>
    </source>
</evidence>
<dbReference type="InterPro" id="IPR000352">
    <property type="entry name" value="Pep_chain_release_fac_I"/>
</dbReference>